<keyword evidence="6" id="KW-1185">Reference proteome</keyword>
<dbReference type="InterPro" id="IPR043144">
    <property type="entry name" value="Mal/L-sulf/L-lact_DH-like_ah"/>
</dbReference>
<dbReference type="GO" id="GO:0016491">
    <property type="term" value="F:oxidoreductase activity"/>
    <property type="evidence" value="ECO:0007669"/>
    <property type="project" value="UniProtKB-KW"/>
</dbReference>
<evidence type="ECO:0000256" key="2">
    <source>
        <dbReference type="ARBA" id="ARBA00023002"/>
    </source>
</evidence>
<keyword evidence="2" id="KW-0560">Oxidoreductase</keyword>
<dbReference type="EMBL" id="CP030054">
    <property type="protein sequence ID" value="QAU51168.1"/>
    <property type="molecule type" value="Genomic_DNA"/>
</dbReference>
<dbReference type="PANTHER" id="PTHR11091">
    <property type="entry name" value="OXIDOREDUCTASE-RELATED"/>
    <property type="match status" value="1"/>
</dbReference>
<reference evidence="4 6" key="2">
    <citation type="submission" date="2018-10" db="EMBL/GenBank/DDBJ databases">
        <title>Bradyrhizobium sp. nov., effective nodules isolated from peanut in China.</title>
        <authorList>
            <person name="Li Y."/>
        </authorList>
    </citation>
    <scope>NUCLEOTIDE SEQUENCE [LARGE SCALE GENOMIC DNA]</scope>
    <source>
        <strain evidence="4 6">CCBAU 53426</strain>
    </source>
</reference>
<evidence type="ECO:0000256" key="1">
    <source>
        <dbReference type="ARBA" id="ARBA00006056"/>
    </source>
</evidence>
<evidence type="ECO:0000313" key="3">
    <source>
        <dbReference type="EMBL" id="QAU51168.1"/>
    </source>
</evidence>
<protein>
    <submittedName>
        <fullName evidence="3">Ldh family oxidoreductase</fullName>
    </submittedName>
</protein>
<dbReference type="Proteomes" id="UP000288972">
    <property type="component" value="Plasmid unnamed1"/>
</dbReference>
<dbReference type="PANTHER" id="PTHR11091:SF0">
    <property type="entry name" value="MALATE DEHYDROGENASE"/>
    <property type="match status" value="1"/>
</dbReference>
<evidence type="ECO:0000313" key="6">
    <source>
        <dbReference type="Proteomes" id="UP000290401"/>
    </source>
</evidence>
<dbReference type="Gene3D" id="3.30.1370.60">
    <property type="entry name" value="Hypothetical oxidoreductase yiak, domain 2"/>
    <property type="match status" value="1"/>
</dbReference>
<reference evidence="3 5" key="1">
    <citation type="submission" date="2018-06" db="EMBL/GenBank/DDBJ databases">
        <title>Comparative genomics of rhizobia nodulating Arachis hypogaea in China.</title>
        <authorList>
            <person name="Li Y."/>
        </authorList>
    </citation>
    <scope>NUCLEOTIDE SEQUENCE [LARGE SCALE GENOMIC DNA]</scope>
    <source>
        <strain evidence="3 5">CCBAU 51670</strain>
        <plasmid evidence="3 5">unnamed1</plasmid>
    </source>
</reference>
<dbReference type="EMBL" id="RDQZ01000010">
    <property type="protein sequence ID" value="RXH13369.1"/>
    <property type="molecule type" value="Genomic_DNA"/>
</dbReference>
<organism evidence="3 5">
    <name type="scientific">Bradyrhizobium guangzhouense</name>
    <dbReference type="NCBI Taxonomy" id="1325095"/>
    <lineage>
        <taxon>Bacteria</taxon>
        <taxon>Pseudomonadati</taxon>
        <taxon>Pseudomonadota</taxon>
        <taxon>Alphaproteobacteria</taxon>
        <taxon>Hyphomicrobiales</taxon>
        <taxon>Nitrobacteraceae</taxon>
        <taxon>Bradyrhizobium</taxon>
    </lineage>
</organism>
<name>A0AAE5X9Q4_9BRAD</name>
<evidence type="ECO:0000313" key="4">
    <source>
        <dbReference type="EMBL" id="RXH13369.1"/>
    </source>
</evidence>
<dbReference type="InterPro" id="IPR036111">
    <property type="entry name" value="Mal/L-sulfo/L-lacto_DH-like_sf"/>
</dbReference>
<dbReference type="AlphaFoldDB" id="A0AAE5X9Q4"/>
<keyword evidence="3" id="KW-0614">Plasmid</keyword>
<dbReference type="KEGG" id="bgz:XH91_38655"/>
<geneLocation type="plasmid" evidence="3 5">
    <name>unnamed1</name>
</geneLocation>
<sequence>MSNRTAFIAERHLTVADDEIQIPLEILEPKLASALRRAGLSEPIARIIAETVAGAEIDGSRSHGIHRLPGYVSSISSGWINTAAKPACEQTRPGCLAVEADNGFAQQATRAFSNRLAGMARSQGVATMFVRNSHHFGALWQDVEPLARAGLISIAMVNSRSHMAVWQGKRKTLGTNPIAFACPRTNAPPLVWDQASSIMSHGDILLHAAAGRPVPSGVGINRDGDVTTDPAAILDGGALLPFGGAKGASLAFMAEVLVAALSGGTFGFEDCSSNFPGAKTSNAGQFILALDPGAGGNASFQGQLERLIAELKHAGSTRMPADNRYRRRQAVHESGMLSVDARNWARVLSLAED</sequence>
<comment type="similarity">
    <text evidence="1">Belongs to the LDH2/MDH2 oxidoreductase family.</text>
</comment>
<dbReference type="Proteomes" id="UP000290401">
    <property type="component" value="Unassembled WGS sequence"/>
</dbReference>
<gene>
    <name evidence="4" type="ORF">EAS56_15245</name>
    <name evidence="3" type="ORF">XH91_38655</name>
</gene>
<evidence type="ECO:0000313" key="5">
    <source>
        <dbReference type="Proteomes" id="UP000288972"/>
    </source>
</evidence>
<dbReference type="Pfam" id="PF02615">
    <property type="entry name" value="Ldh_2"/>
    <property type="match status" value="1"/>
</dbReference>
<dbReference type="Gene3D" id="1.10.1530.10">
    <property type="match status" value="1"/>
</dbReference>
<accession>A0AAE5X9Q4</accession>
<proteinExistence type="inferred from homology"/>
<dbReference type="SUPFAM" id="SSF89733">
    <property type="entry name" value="L-sulfolactate dehydrogenase-like"/>
    <property type="match status" value="1"/>
</dbReference>
<dbReference type="InterPro" id="IPR003767">
    <property type="entry name" value="Malate/L-lactate_DH-like"/>
</dbReference>
<dbReference type="InterPro" id="IPR043143">
    <property type="entry name" value="Mal/L-sulf/L-lact_DH-like_NADP"/>
</dbReference>